<dbReference type="OrthoDB" id="3649486at2759"/>
<proteinExistence type="predicted"/>
<keyword evidence="2" id="KW-1185">Reference proteome</keyword>
<protein>
    <submittedName>
        <fullName evidence="1">Uncharacterized protein</fullName>
    </submittedName>
</protein>
<dbReference type="Proteomes" id="UP000799539">
    <property type="component" value="Unassembled WGS sequence"/>
</dbReference>
<evidence type="ECO:0000313" key="1">
    <source>
        <dbReference type="EMBL" id="KAF2213125.1"/>
    </source>
</evidence>
<dbReference type="AlphaFoldDB" id="A0A6A6FI67"/>
<accession>A0A6A6FI67</accession>
<evidence type="ECO:0000313" key="2">
    <source>
        <dbReference type="Proteomes" id="UP000799539"/>
    </source>
</evidence>
<gene>
    <name evidence="1" type="ORF">CERZMDRAFT_96793</name>
</gene>
<sequence>MASQITIDLSNIGDKVVAAIHESMEKVVEAKVTAALSAAKIDKTPEPQLDMAGIRTQIVGKLKHGAHHREAADRHDQIPANATYLLPLLAGISHYTVPTFDRSRYVLIGGPDAPGEAKALQKLLAMTSEMMLKNWTPASQPEGYGWKLVRQDGNSFYYTAQR</sequence>
<name>A0A6A6FI67_9PEZI</name>
<dbReference type="EMBL" id="ML992671">
    <property type="protein sequence ID" value="KAF2213125.1"/>
    <property type="molecule type" value="Genomic_DNA"/>
</dbReference>
<organism evidence="1 2">
    <name type="scientific">Cercospora zeae-maydis SCOH1-5</name>
    <dbReference type="NCBI Taxonomy" id="717836"/>
    <lineage>
        <taxon>Eukaryota</taxon>
        <taxon>Fungi</taxon>
        <taxon>Dikarya</taxon>
        <taxon>Ascomycota</taxon>
        <taxon>Pezizomycotina</taxon>
        <taxon>Dothideomycetes</taxon>
        <taxon>Dothideomycetidae</taxon>
        <taxon>Mycosphaerellales</taxon>
        <taxon>Mycosphaerellaceae</taxon>
        <taxon>Cercospora</taxon>
    </lineage>
</organism>
<reference evidence="1" key="1">
    <citation type="journal article" date="2020" name="Stud. Mycol.">
        <title>101 Dothideomycetes genomes: a test case for predicting lifestyles and emergence of pathogens.</title>
        <authorList>
            <person name="Haridas S."/>
            <person name="Albert R."/>
            <person name="Binder M."/>
            <person name="Bloem J."/>
            <person name="Labutti K."/>
            <person name="Salamov A."/>
            <person name="Andreopoulos B."/>
            <person name="Baker S."/>
            <person name="Barry K."/>
            <person name="Bills G."/>
            <person name="Bluhm B."/>
            <person name="Cannon C."/>
            <person name="Castanera R."/>
            <person name="Culley D."/>
            <person name="Daum C."/>
            <person name="Ezra D."/>
            <person name="Gonzalez J."/>
            <person name="Henrissat B."/>
            <person name="Kuo A."/>
            <person name="Liang C."/>
            <person name="Lipzen A."/>
            <person name="Lutzoni F."/>
            <person name="Magnuson J."/>
            <person name="Mondo S."/>
            <person name="Nolan M."/>
            <person name="Ohm R."/>
            <person name="Pangilinan J."/>
            <person name="Park H.-J."/>
            <person name="Ramirez L."/>
            <person name="Alfaro M."/>
            <person name="Sun H."/>
            <person name="Tritt A."/>
            <person name="Yoshinaga Y."/>
            <person name="Zwiers L.-H."/>
            <person name="Turgeon B."/>
            <person name="Goodwin S."/>
            <person name="Spatafora J."/>
            <person name="Crous P."/>
            <person name="Grigoriev I."/>
        </authorList>
    </citation>
    <scope>NUCLEOTIDE SEQUENCE</scope>
    <source>
        <strain evidence="1">SCOH1-5</strain>
    </source>
</reference>